<reference evidence="1 2" key="1">
    <citation type="submission" date="2019-04" db="EMBL/GenBank/DDBJ databases">
        <title>An improved genome assembly and genetic linkage map for asparagus bean, Vigna unguiculata ssp. sesquipedialis.</title>
        <authorList>
            <person name="Xia Q."/>
            <person name="Zhang R."/>
            <person name="Dong Y."/>
        </authorList>
    </citation>
    <scope>NUCLEOTIDE SEQUENCE [LARGE SCALE GENOMIC DNA]</scope>
    <source>
        <tissue evidence="1">Leaf</tissue>
    </source>
</reference>
<evidence type="ECO:0000313" key="2">
    <source>
        <dbReference type="Proteomes" id="UP000501690"/>
    </source>
</evidence>
<name>A0A4D6L9H8_VIGUN</name>
<evidence type="ECO:0000313" key="1">
    <source>
        <dbReference type="EMBL" id="QCD85162.1"/>
    </source>
</evidence>
<accession>A0A4D6L9H8</accession>
<dbReference type="EMBL" id="CP039346">
    <property type="protein sequence ID" value="QCD85162.1"/>
    <property type="molecule type" value="Genomic_DNA"/>
</dbReference>
<gene>
    <name evidence="1" type="ORF">DEO72_LG2g5521</name>
</gene>
<organism evidence="1 2">
    <name type="scientific">Vigna unguiculata</name>
    <name type="common">Cowpea</name>
    <dbReference type="NCBI Taxonomy" id="3917"/>
    <lineage>
        <taxon>Eukaryota</taxon>
        <taxon>Viridiplantae</taxon>
        <taxon>Streptophyta</taxon>
        <taxon>Embryophyta</taxon>
        <taxon>Tracheophyta</taxon>
        <taxon>Spermatophyta</taxon>
        <taxon>Magnoliopsida</taxon>
        <taxon>eudicotyledons</taxon>
        <taxon>Gunneridae</taxon>
        <taxon>Pentapetalae</taxon>
        <taxon>rosids</taxon>
        <taxon>fabids</taxon>
        <taxon>Fabales</taxon>
        <taxon>Fabaceae</taxon>
        <taxon>Papilionoideae</taxon>
        <taxon>50 kb inversion clade</taxon>
        <taxon>NPAAA clade</taxon>
        <taxon>indigoferoid/millettioid clade</taxon>
        <taxon>Phaseoleae</taxon>
        <taxon>Vigna</taxon>
    </lineage>
</organism>
<proteinExistence type="predicted"/>
<dbReference type="AlphaFoldDB" id="A0A4D6L9H8"/>
<dbReference type="Proteomes" id="UP000501690">
    <property type="component" value="Linkage Group LG2"/>
</dbReference>
<sequence>MDTSTSTEEKQDKFQAPKVIVSNYKAIHPIGYRVIHPHTSTCKELSGKEEKDET</sequence>
<protein>
    <submittedName>
        <fullName evidence="1">Uncharacterized protein</fullName>
    </submittedName>
</protein>
<keyword evidence="2" id="KW-1185">Reference proteome</keyword>